<dbReference type="KEGG" id="vg:4960801"/>
<evidence type="ECO:0000313" key="2">
    <source>
        <dbReference type="Proteomes" id="UP000203733"/>
    </source>
</evidence>
<sequence>MKFCDKCVYAVNKKLKVENICCIKLIRSTNSGNWYNLCCRCILLHEYSWDYGKVVHKTTNEFCPHVIYKII</sequence>
<name>A4L1X8_9VIRU</name>
<evidence type="ECO:0000313" key="1">
    <source>
        <dbReference type="EMBL" id="ABO45348.1"/>
    </source>
</evidence>
<accession>A4L1X8</accession>
<dbReference type="RefSeq" id="YP_001111282.1">
    <property type="nucleotide sequence ID" value="NC_009240.1"/>
</dbReference>
<protein>
    <submittedName>
        <fullName evidence="1">Uncharacterized protein</fullName>
    </submittedName>
</protein>
<dbReference type="GeneID" id="4960801"/>
<organism evidence="1 2">
    <name type="scientific">Gryllus bimaculatus nudivirus</name>
    <dbReference type="NCBI Taxonomy" id="432587"/>
    <lineage>
        <taxon>Viruses</taxon>
        <taxon>Viruses incertae sedis</taxon>
        <taxon>Naldaviricetes</taxon>
        <taxon>Lefavirales</taxon>
        <taxon>Nudiviridae</taxon>
        <taxon>Alphanudivirus</taxon>
        <taxon>Alphanudivirus grybimaculati</taxon>
    </lineage>
</organism>
<keyword evidence="2" id="KW-1185">Reference proteome</keyword>
<proteinExistence type="predicted"/>
<dbReference type="EMBL" id="EF203088">
    <property type="protein sequence ID" value="ABO45348.1"/>
    <property type="molecule type" value="Genomic_DNA"/>
</dbReference>
<reference evidence="1 2" key="1">
    <citation type="journal article" date="2007" name="J. Virol.">
        <title>The genome of Gryllus bimaculatus nudivirus indicates an ancient diversification of baculovirus-related nonoccluded nudiviruses of insects.</title>
        <authorList>
            <person name="Wang Y."/>
            <person name="Kleespies R.G."/>
            <person name="Huger A.M."/>
            <person name="Jehle J.A."/>
        </authorList>
    </citation>
    <scope>NUCLEOTIDE SEQUENCE [LARGE SCALE GENOMIC DNA]</scope>
</reference>
<dbReference type="Proteomes" id="UP000203733">
    <property type="component" value="Segment"/>
</dbReference>